<organism evidence="2">
    <name type="scientific">Ceratobasidium ambivirus 1</name>
    <dbReference type="NCBI Taxonomy" id="2772288"/>
    <lineage>
        <taxon>Viruses</taxon>
        <taxon>Riboviria</taxon>
    </lineage>
</organism>
<name>A0A7S7YG69_9VIRU</name>
<sequence length="655" mass="72332">MLFTSIPAAPNTAPSLLFREQGNMTDIAAALSDVHLTGLMTKSNILFDIRRANFQTVMMANAGDKKEYLTVGETPFRPIINYIAPDIFLPLPKVAVKEPQAASNIQTLLKQHNFIKEDSGRQPMMVGPGTPDLVKTLTDKGADLTINPPLGSVNISGWHAANIMNRLVFWATKSLQEPAFVTEEHPAVDQAILLASRTKHTSEKGSSPDKALTFLGTETTRAYAMALKTEWKLYLDDPTSLPQISGTVLPYYPTLLLFDPNYLFATFTRLFKYCLGNNLNEVTAVLRIVKAGVSSLGRTSFGSEMSHALCAINLALETGCGIVFLRDGSQYKGAVILGCNYQIFKGLNITVPTPRAQLIEDIKTRMGHSYSLKELAGLLSKTPLYEEEEETLEDISVEEIASPRALYLAVIQRKLAPEFTKAVHTLAVRLSFTQEYLKVTADNVFEVMEAISTKSQLPSHYPFPYKTQHLFTRDTTLAALVAFGTTAPTFRAYTGVESKLLRVNISNEKETKEKMTRWMSTTSPPLDGIPVYSMEVEKAKASWDDLKKTGAIRVIFRGNRIAGNPARVFTKVEGYRIAAVLSDAFAISSKDAKKRKRDEKAEGGNSNETKEEGPEKKKKKTKANKLASFLLGEQADLSEPNDEGGSETSMEEADW</sequence>
<evidence type="ECO:0000256" key="1">
    <source>
        <dbReference type="SAM" id="MobiDB-lite"/>
    </source>
</evidence>
<dbReference type="EMBL" id="MN793993">
    <property type="protein sequence ID" value="QPB44669.1"/>
    <property type="molecule type" value="Genomic_RNA"/>
</dbReference>
<protein>
    <submittedName>
        <fullName evidence="2">Uncharacterized protein</fullName>
    </submittedName>
</protein>
<evidence type="ECO:0000313" key="2">
    <source>
        <dbReference type="EMBL" id="QPB44669.1"/>
    </source>
</evidence>
<feature type="compositionally biased region" description="Basic and acidic residues" evidence="1">
    <location>
        <begin position="598"/>
        <end position="615"/>
    </location>
</feature>
<feature type="region of interest" description="Disordered" evidence="1">
    <location>
        <begin position="591"/>
        <end position="655"/>
    </location>
</feature>
<proteinExistence type="predicted"/>
<feature type="compositionally biased region" description="Acidic residues" evidence="1">
    <location>
        <begin position="639"/>
        <end position="655"/>
    </location>
</feature>
<accession>A0A7S7YG69</accession>
<reference evidence="2" key="1">
    <citation type="journal article" date="2021" name="Virus Evol.">
        <title>The virome from a collection of endomycorrhizal fungi reveals new viral taxa with unprecedented genome organization.</title>
        <authorList>
            <person name="Sutela S."/>
            <person name="Forgia M."/>
            <person name="Vainio E."/>
            <person name="Chiapello M."/>
            <person name="Daghino S."/>
            <person name="Vallino M."/>
            <person name="Martino E."/>
            <person name="Girlanda M."/>
            <person name="Perotto S."/>
            <person name="Turina M."/>
        </authorList>
    </citation>
    <scope>NUCLEOTIDE SEQUENCE</scope>
    <source>
        <strain evidence="2">MUT4233</strain>
    </source>
</reference>